<dbReference type="InterPro" id="IPR027417">
    <property type="entry name" value="P-loop_NTPase"/>
</dbReference>
<keyword evidence="1" id="KW-0547">Nucleotide-binding</keyword>
<gene>
    <name evidence="3" type="primary">RABL3</name>
    <name evidence="3" type="ORF">Ciccas_000423</name>
</gene>
<dbReference type="PROSITE" id="PS00675">
    <property type="entry name" value="SIGMA54_INTERACT_1"/>
    <property type="match status" value="1"/>
</dbReference>
<sequence>MNFLTDSIEPTLKAYGQDDRVKILVVGDSGVGKTTLVKRLCAASSSQISSTVGCSVEVKLHEYKAGCISANKLGLDNNVKPRLVYLEFWDIGGTLSHQLTREVFYTGVHGVLLIYDLSNKRSLENLRSWMNTILNFAPSSDLIVISDSGQFASSTGHFSKNSPRKLSFASTPTPRLPFLVIGTKCDQLSDYSKFKNLHSAYSEAGKASSDFSQEYDLPEVHLVNTLQT</sequence>
<evidence type="ECO:0000256" key="2">
    <source>
        <dbReference type="ARBA" id="ARBA00023134"/>
    </source>
</evidence>
<keyword evidence="2" id="KW-0342">GTP-binding</keyword>
<dbReference type="AlphaFoldDB" id="A0ABD2QMZ4"/>
<keyword evidence="4" id="KW-1185">Reference proteome</keyword>
<proteinExistence type="predicted"/>
<dbReference type="SMART" id="SM00175">
    <property type="entry name" value="RAB"/>
    <property type="match status" value="1"/>
</dbReference>
<dbReference type="PROSITE" id="PS51419">
    <property type="entry name" value="RAB"/>
    <property type="match status" value="1"/>
</dbReference>
<evidence type="ECO:0000256" key="1">
    <source>
        <dbReference type="ARBA" id="ARBA00022741"/>
    </source>
</evidence>
<dbReference type="GO" id="GO:0005525">
    <property type="term" value="F:GTP binding"/>
    <property type="evidence" value="ECO:0007669"/>
    <property type="project" value="UniProtKB-KW"/>
</dbReference>
<dbReference type="SUPFAM" id="SSF52540">
    <property type="entry name" value="P-loop containing nucleoside triphosphate hydrolases"/>
    <property type="match status" value="1"/>
</dbReference>
<organism evidence="3 4">
    <name type="scientific">Cichlidogyrus casuarinus</name>
    <dbReference type="NCBI Taxonomy" id="1844966"/>
    <lineage>
        <taxon>Eukaryota</taxon>
        <taxon>Metazoa</taxon>
        <taxon>Spiralia</taxon>
        <taxon>Lophotrochozoa</taxon>
        <taxon>Platyhelminthes</taxon>
        <taxon>Monogenea</taxon>
        <taxon>Monopisthocotylea</taxon>
        <taxon>Dactylogyridea</taxon>
        <taxon>Ancyrocephalidae</taxon>
        <taxon>Cichlidogyrus</taxon>
    </lineage>
</organism>
<dbReference type="PANTHER" id="PTHR24073">
    <property type="entry name" value="DRAB5-RELATED"/>
    <property type="match status" value="1"/>
</dbReference>
<reference evidence="3 4" key="1">
    <citation type="submission" date="2024-11" db="EMBL/GenBank/DDBJ databases">
        <title>Adaptive evolution of stress response genes in parasites aligns with host niche diversity.</title>
        <authorList>
            <person name="Hahn C."/>
            <person name="Resl P."/>
        </authorList>
    </citation>
    <scope>NUCLEOTIDE SEQUENCE [LARGE SCALE GENOMIC DNA]</scope>
    <source>
        <strain evidence="3">EGGRZ-B1_66</strain>
        <tissue evidence="3">Body</tissue>
    </source>
</reference>
<accession>A0ABD2QMZ4</accession>
<evidence type="ECO:0000313" key="3">
    <source>
        <dbReference type="EMBL" id="KAL3320897.1"/>
    </source>
</evidence>
<evidence type="ECO:0000313" key="4">
    <source>
        <dbReference type="Proteomes" id="UP001626550"/>
    </source>
</evidence>
<protein>
    <submittedName>
        <fullName evidence="3">Rab-like protein 3</fullName>
    </submittedName>
</protein>
<name>A0ABD2QMZ4_9PLAT</name>
<dbReference type="InterPro" id="IPR025662">
    <property type="entry name" value="Sigma_54_int_dom_ATP-bd_1"/>
</dbReference>
<dbReference type="PRINTS" id="PR00449">
    <property type="entry name" value="RASTRNSFRMNG"/>
</dbReference>
<dbReference type="Gene3D" id="3.40.50.300">
    <property type="entry name" value="P-loop containing nucleotide triphosphate hydrolases"/>
    <property type="match status" value="1"/>
</dbReference>
<comment type="caution">
    <text evidence="3">The sequence shown here is derived from an EMBL/GenBank/DDBJ whole genome shotgun (WGS) entry which is preliminary data.</text>
</comment>
<dbReference type="EMBL" id="JBJKFK010000022">
    <property type="protein sequence ID" value="KAL3320897.1"/>
    <property type="molecule type" value="Genomic_DNA"/>
</dbReference>
<dbReference type="Pfam" id="PF08477">
    <property type="entry name" value="Roc"/>
    <property type="match status" value="1"/>
</dbReference>
<dbReference type="Proteomes" id="UP001626550">
    <property type="component" value="Unassembled WGS sequence"/>
</dbReference>